<evidence type="ECO:0000313" key="2">
    <source>
        <dbReference type="Proteomes" id="UP000003656"/>
    </source>
</evidence>
<dbReference type="STRING" id="561180.BIFGAL_04291"/>
<evidence type="ECO:0000313" key="1">
    <source>
        <dbReference type="EMBL" id="EFA22196.1"/>
    </source>
</evidence>
<sequence>MDAPCAGEQCCKRRAACESSLACGTVRQLRPMSLSVHGPPRGRPE</sequence>
<dbReference type="AlphaFoldDB" id="D1NWN8"/>
<reference evidence="1 2" key="1">
    <citation type="submission" date="2009-11" db="EMBL/GenBank/DDBJ databases">
        <authorList>
            <person name="Weinstock G."/>
            <person name="Sodergren E."/>
            <person name="Clifton S."/>
            <person name="Fulton L."/>
            <person name="Fulton B."/>
            <person name="Courtney L."/>
            <person name="Fronick C."/>
            <person name="Harrison M."/>
            <person name="Strong C."/>
            <person name="Farmer C."/>
            <person name="Delahaunty K."/>
            <person name="Markovic C."/>
            <person name="Hall O."/>
            <person name="Minx P."/>
            <person name="Tomlinson C."/>
            <person name="Mitreva M."/>
            <person name="Nelson J."/>
            <person name="Hou S."/>
            <person name="Wollam A."/>
            <person name="Pepin K.H."/>
            <person name="Johnson M."/>
            <person name="Bhonagiri V."/>
            <person name="Nash W.E."/>
            <person name="Warren W."/>
            <person name="Chinwalla A."/>
            <person name="Mardis E.R."/>
            <person name="Wilson R.K."/>
        </authorList>
    </citation>
    <scope>NUCLEOTIDE SEQUENCE [LARGE SCALE GENOMIC DNA]</scope>
    <source>
        <strain evidence="1 2">DSM 20093</strain>
    </source>
</reference>
<name>D1NWN8_9BIFI</name>
<dbReference type="EMBL" id="ABXB03000005">
    <property type="protein sequence ID" value="EFA22196.1"/>
    <property type="molecule type" value="Genomic_DNA"/>
</dbReference>
<protein>
    <submittedName>
        <fullName evidence="1">Uncharacterized protein</fullName>
    </submittedName>
</protein>
<organism evidence="1 2">
    <name type="scientific">Bifidobacterium gallicum DSM 20093 = LMG 11596</name>
    <dbReference type="NCBI Taxonomy" id="561180"/>
    <lineage>
        <taxon>Bacteria</taxon>
        <taxon>Bacillati</taxon>
        <taxon>Actinomycetota</taxon>
        <taxon>Actinomycetes</taxon>
        <taxon>Bifidobacteriales</taxon>
        <taxon>Bifidobacteriaceae</taxon>
        <taxon>Bifidobacterium</taxon>
    </lineage>
</organism>
<dbReference type="Proteomes" id="UP000003656">
    <property type="component" value="Unassembled WGS sequence"/>
</dbReference>
<gene>
    <name evidence="1" type="ORF">BIFGAL_04291</name>
</gene>
<comment type="caution">
    <text evidence="1">The sequence shown here is derived from an EMBL/GenBank/DDBJ whole genome shotgun (WGS) entry which is preliminary data.</text>
</comment>
<accession>D1NWN8</accession>
<proteinExistence type="predicted"/>